<reference evidence="12 13" key="1">
    <citation type="submission" date="2016-02" db="EMBL/GenBank/DDBJ databases">
        <title>Genome analysis of coral dinoflagellate symbionts highlights evolutionary adaptations to a symbiotic lifestyle.</title>
        <authorList>
            <person name="Aranda M."/>
            <person name="Li Y."/>
            <person name="Liew Y.J."/>
            <person name="Baumgarten S."/>
            <person name="Simakov O."/>
            <person name="Wilson M."/>
            <person name="Piel J."/>
            <person name="Ashoor H."/>
            <person name="Bougouffa S."/>
            <person name="Bajic V.B."/>
            <person name="Ryu T."/>
            <person name="Ravasi T."/>
            <person name="Bayer T."/>
            <person name="Micklem G."/>
            <person name="Kim H."/>
            <person name="Bhak J."/>
            <person name="Lajeunesse T.C."/>
            <person name="Voolstra C.R."/>
        </authorList>
    </citation>
    <scope>NUCLEOTIDE SEQUENCE [LARGE SCALE GENOMIC DNA]</scope>
    <source>
        <strain evidence="12 13">CCMP2467</strain>
    </source>
</reference>
<feature type="compositionally biased region" description="Basic and acidic residues" evidence="8">
    <location>
        <begin position="2244"/>
        <end position="2263"/>
    </location>
</feature>
<keyword evidence="2" id="KW-0808">Transferase</keyword>
<dbReference type="PROSITE" id="PS00107">
    <property type="entry name" value="PROTEIN_KINASE_ATP"/>
    <property type="match status" value="1"/>
</dbReference>
<dbReference type="InterPro" id="IPR014710">
    <property type="entry name" value="RmlC-like_jellyroll"/>
</dbReference>
<dbReference type="PANTHER" id="PTHR24353">
    <property type="entry name" value="CYCLIC NUCLEOTIDE-DEPENDENT PROTEIN KINASE"/>
    <property type="match status" value="1"/>
</dbReference>
<dbReference type="Gene3D" id="1.10.510.10">
    <property type="entry name" value="Transferase(Phosphotransferase) domain 1"/>
    <property type="match status" value="2"/>
</dbReference>
<dbReference type="GO" id="GO:0046872">
    <property type="term" value="F:metal ion binding"/>
    <property type="evidence" value="ECO:0007669"/>
    <property type="project" value="UniProtKB-KW"/>
</dbReference>
<dbReference type="InterPro" id="IPR018488">
    <property type="entry name" value="cNMP-bd_CS"/>
</dbReference>
<dbReference type="SUPFAM" id="SSF56112">
    <property type="entry name" value="Protein kinase-like (PK-like)"/>
    <property type="match status" value="1"/>
</dbReference>
<proteinExistence type="predicted"/>
<dbReference type="OrthoDB" id="438765at2759"/>
<dbReference type="CDD" id="cd05123">
    <property type="entry name" value="STKc_AGC"/>
    <property type="match status" value="1"/>
</dbReference>
<dbReference type="Pfam" id="PF00027">
    <property type="entry name" value="cNMP_binding"/>
    <property type="match status" value="3"/>
</dbReference>
<dbReference type="PROSITE" id="PS00888">
    <property type="entry name" value="CNMP_BINDING_1"/>
    <property type="match status" value="1"/>
</dbReference>
<feature type="compositionally biased region" description="Basic and acidic residues" evidence="8">
    <location>
        <begin position="663"/>
        <end position="674"/>
    </location>
</feature>
<evidence type="ECO:0000256" key="3">
    <source>
        <dbReference type="ARBA" id="ARBA00022741"/>
    </source>
</evidence>
<dbReference type="Gene3D" id="1.20.1270.70">
    <property type="entry name" value="Designed single chain three-helix bundle"/>
    <property type="match status" value="1"/>
</dbReference>
<dbReference type="Gene3D" id="2.60.120.10">
    <property type="entry name" value="Jelly Rolls"/>
    <property type="match status" value="3"/>
</dbReference>
<keyword evidence="7" id="KW-0175">Coiled coil</keyword>
<dbReference type="GO" id="GO:0004691">
    <property type="term" value="F:cAMP-dependent protein kinase activity"/>
    <property type="evidence" value="ECO:0007669"/>
    <property type="project" value="TreeGrafter"/>
</dbReference>
<dbReference type="CDD" id="cd00038">
    <property type="entry name" value="CAP_ED"/>
    <property type="match status" value="3"/>
</dbReference>
<keyword evidence="13" id="KW-1185">Reference proteome</keyword>
<evidence type="ECO:0000259" key="11">
    <source>
        <dbReference type="PROSITE" id="PS50042"/>
    </source>
</evidence>
<sequence>MMMLALFLAEAASTAVSAGSAYTSPEPRRDGCQYRKVSLKTQHGAALLQSVFEDDPLEGWLTLDGQPCTPSSKFHWHPSATFPTVKYPPVPVEVSTLARVADVKAQKAYLRSFQGLSDVTARDIQEALHGEVPSPAPAAAPAPLALPVPPVPVASPAAMNNLDEKVDKLASRIQEAGRNQEPSAAEAVMKSLDAKVDKLASKIQEAAMKNLDAKVDKLASKIHEAVMKSLDAKVDKLASKIQEAAAKQPSALEAVVKQLDGKVDGLAGRLEEVESKSREAKAPSPSAAAEPWGSMAPTAQPTVPKLVAIAGDTSADMEVKAHAATQRSAQLRDIGDKIDDLAKTLKKDRPERQAVKESSAEAIGHLNARVDGLADRIQEVESANTRTRSFEIEALPPVGQVQLVNAKADMQQAILTAALGARAQIQGKVDASDHMRAELLHGLNVSLESAMAQEQSTLQRSEANVAETARKAVDGTLTSVLKASMDKVLGVGLAAASLTSEAETLQGNATALLDQVEAEASSGEDAVQRLPSSALVEQRIRQVEGEVQEMRQEAAAAEGGAGAALEEMEKALEVVHRSATKAEKAKALRGRAAEQAAKNAAEIRRIRLQLTGGVRTKGLYRWATDQRCVRAAALDKAPAAMSARPRRTAVKSAAAPRPGPEISEPKPSADEPQLKRVPELGTGFAHARALAVAGCCRERMSSFTRLLLEGLPGPSDGAVLHLARPRRSSASAREAREDVPDLEKLLEELDQSSGPESVHVQSAQSKESKDMELPSEPASKDSSRRWTESKPYRPLDFQSLAEGCPDLRQRCKEAFESVVKESLHEDAPKPCREKPKPRKLPSRTPKSEHWNFSFNVNREVVGAELLELDEEGLPQPPTQDLRQLPRSKSRKAEALPGLPGLRPPNFRPEPGLARFRAIPCQENEWIEGLKKMAEAQRSHVGRAPSAMGCGSSREVTDEERLAFLGKVELFKRLPRDELPALARSAEEVLFAKDDVIIKQGAEGDEFFILKRGTAGVEVNGHRIATLKAGDYFGENALLRDTPRTATITAASEIKALRITREAFVKLELHTKLEFGKRGAVGGGKMANAEIKAADHKTDGEKQLIAQALKNNANLNMIASLDDEKIRAMVKVMWKEEVPKGTALIQQGDLQADYFYVVQSGSFQVSKTDSAASAEKVVSSALGTIEAGGSFGELALLYFAPRAATLTATANAVVWVTARQQFKELLMKANETEIQENLKHVSRCDCFSPLKDTEKKELAAAMNEMTFSKEELVFEQGERGTQFFLLVEGEVSVVKDGKEVTKIKATPEKAPYFGEKALLEDEPRAATIKVLSNVAKAPRMPSRRPPSLSLTLSLPCLLLFDLGLLGPDAGTVSLLTGALRTPALASPRAVRFSAAQESENVPSFLACRSELGQELEALLRREVLEAEHFPVGDYVVISLAKVMVGPSKELSPPPFLKELAKGETVEVLEVQALPQDGRIRDGWISLQNLDSGFRWAWPKTFQEDVFERLRELTKRSSEDAELEADLLYLKALLGRLSVGLPALKSFQSNKASKTWALFGRGLEQWDSVAGDHSYEVPLTKVSEPLRRELFRALGSKAYMRDLVQSYMETQDLGSHGTYGDFLERFRKVKDALLTDIGGASGLSGLGGLQGGGKKAEASESPKQGSWTQEDIAQWLQVFTAITSSTRVYQADVYFGHATFGLCLRRLIRRFELALSLQKDATQEAEAVAVAAAPSELVLENFRNFVEMVSRPSSEDATMDEVLKLSSAVLLAIRRQTESLFGKGLREELQVPLDRASSLINEDDDPAPATPPIGKMASLLLEAAEAGELRMLSVSKMGAKERTMWDALSFGYFLQTLVVDKESFEILLGSLQELTRRGKDGTGSVKKPVTVAPSAAASFGKIKFKDLKKLGLLGCGGFGAVEMVEHLNTGETYALKALSKGYVVKSGMQSSVISEKNVQLLCDSPFIVKLYETFNYDQSLYFLLELALGGELYATYNKKNFWGNEKCGKFYVAGTVFAFEHLHSKKIIFRDLKPENLLLNDKGHVKLTDMGLAKVVPGKTFTTCGTPDYFAPELIASKGHTLAVDWWTLGILTFELCSGHPPFESATPMQIYAKAAPVRAEESSNGGISGRDALHMVAASVSIEYTQGSLRVPDKWGKLSGKISRETNAVAGNRQYSHAGIESSQSDDSNSSSSGGYSEDPSEQAEAQWWDGSVGVKTPTGVFKTGTFPRRRTVEEEEEEIPAAGKGKDKGGKGKGKGNDKEHKGLVLTGDQANPSPGAYEATAPAVERYAPGEIEEVKLWFETVPPRDTKIELPDEGIHEKVKVQKGINKVVFPKKLKGNIEALVKGLCNASPSERLPMKKGGTQNIKTQAWFNGFNWEDCSNFMMTAPHIPTVKGKKDIANFSPNKEDMPPQIPYKDPKTGWDKEHLNALARPSQDAGRKQAAEPVEEFMERGSPLEKRPLRCLRSGVVLSSVDCLCEAHESLARLVQAKRQELQRQLAKAAERPGAWRPGPGVFFPLLPLEESVQPAPSGPGPARGDQSRGRNDVTDAQRADLAGEEPMLKRQREEDPRERAWGEVEDSDSESRESRKAGSCEGSSKISKPEQPQKEEVQTQVAAVARQFVQSGLGQS</sequence>
<evidence type="ECO:0000256" key="9">
    <source>
        <dbReference type="SAM" id="SignalP"/>
    </source>
</evidence>
<feature type="compositionally biased region" description="Polar residues" evidence="8">
    <location>
        <begin position="751"/>
        <end position="765"/>
    </location>
</feature>
<keyword evidence="5 6" id="KW-0067">ATP-binding</keyword>
<feature type="coiled-coil region" evidence="7">
    <location>
        <begin position="533"/>
        <end position="585"/>
    </location>
</feature>
<feature type="region of interest" description="Disordered" evidence="8">
    <location>
        <begin position="821"/>
        <end position="848"/>
    </location>
</feature>
<feature type="domain" description="Cyclic nucleotide-binding" evidence="11">
    <location>
        <begin position="969"/>
        <end position="1066"/>
    </location>
</feature>
<evidence type="ECO:0000256" key="7">
    <source>
        <dbReference type="SAM" id="Coils"/>
    </source>
</evidence>
<dbReference type="PANTHER" id="PTHR24353:SF147">
    <property type="entry name" value="CGMP-DEPENDENT SERINE_THREONIN PROTEIN KINASE-RELATED"/>
    <property type="match status" value="1"/>
</dbReference>
<keyword evidence="4 12" id="KW-0418">Kinase</keyword>
<feature type="region of interest" description="Disordered" evidence="8">
    <location>
        <begin position="272"/>
        <end position="299"/>
    </location>
</feature>
<dbReference type="SMART" id="SM00220">
    <property type="entry name" value="S_TKc"/>
    <property type="match status" value="1"/>
</dbReference>
<feature type="binding site" evidence="6">
    <location>
        <position position="1943"/>
    </location>
    <ligand>
        <name>ATP</name>
        <dbReference type="ChEBI" id="CHEBI:30616"/>
    </ligand>
</feature>
<dbReference type="SUPFAM" id="SSF51206">
    <property type="entry name" value="cAMP-binding domain-like"/>
    <property type="match status" value="3"/>
</dbReference>
<dbReference type="PROSITE" id="PS50042">
    <property type="entry name" value="CNMP_BINDING_3"/>
    <property type="match status" value="3"/>
</dbReference>
<feature type="coiled-coil region" evidence="7">
    <location>
        <begin position="2477"/>
        <end position="2504"/>
    </location>
</feature>
<feature type="domain" description="Cyclic nucleotide-binding" evidence="11">
    <location>
        <begin position="1116"/>
        <end position="1230"/>
    </location>
</feature>
<dbReference type="InterPro" id="IPR017441">
    <property type="entry name" value="Protein_kinase_ATP_BS"/>
</dbReference>
<feature type="region of interest" description="Disordered" evidence="8">
    <location>
        <begin position="748"/>
        <end position="790"/>
    </location>
</feature>
<protein>
    <submittedName>
        <fullName evidence="12">cGMP-dependent protein kinase, isozyme 2 forms cD5/T2</fullName>
    </submittedName>
</protein>
<evidence type="ECO:0000256" key="5">
    <source>
        <dbReference type="ARBA" id="ARBA00022840"/>
    </source>
</evidence>
<evidence type="ECO:0000256" key="4">
    <source>
        <dbReference type="ARBA" id="ARBA00022777"/>
    </source>
</evidence>
<feature type="compositionally biased region" description="Basic and acidic residues" evidence="8">
    <location>
        <begin position="821"/>
        <end position="834"/>
    </location>
</feature>
<feature type="chain" id="PRO_5012841894" evidence="9">
    <location>
        <begin position="19"/>
        <end position="2629"/>
    </location>
</feature>
<feature type="coiled-coil region" evidence="7">
    <location>
        <begin position="444"/>
        <end position="471"/>
    </location>
</feature>
<dbReference type="EMBL" id="LSRX01000056">
    <property type="protein sequence ID" value="OLQ11636.1"/>
    <property type="molecule type" value="Genomic_DNA"/>
</dbReference>
<dbReference type="PRINTS" id="PR00103">
    <property type="entry name" value="CAMPKINASE"/>
</dbReference>
<dbReference type="InterPro" id="IPR000595">
    <property type="entry name" value="cNMP-bd_dom"/>
</dbReference>
<keyword evidence="3 6" id="KW-0547">Nucleotide-binding</keyword>
<name>A0A1Q9EW25_SYMMI</name>
<feature type="region of interest" description="Disordered" evidence="8">
    <location>
        <begin position="2523"/>
        <end position="2613"/>
    </location>
</feature>
<evidence type="ECO:0000256" key="1">
    <source>
        <dbReference type="ARBA" id="ARBA00022527"/>
    </source>
</evidence>
<organism evidence="12 13">
    <name type="scientific">Symbiodinium microadriaticum</name>
    <name type="common">Dinoflagellate</name>
    <name type="synonym">Zooxanthella microadriatica</name>
    <dbReference type="NCBI Taxonomy" id="2951"/>
    <lineage>
        <taxon>Eukaryota</taxon>
        <taxon>Sar</taxon>
        <taxon>Alveolata</taxon>
        <taxon>Dinophyceae</taxon>
        <taxon>Suessiales</taxon>
        <taxon>Symbiodiniaceae</taxon>
        <taxon>Symbiodinium</taxon>
    </lineage>
</organism>
<evidence type="ECO:0000256" key="8">
    <source>
        <dbReference type="SAM" id="MobiDB-lite"/>
    </source>
</evidence>
<feature type="region of interest" description="Disordered" evidence="8">
    <location>
        <begin position="2168"/>
        <end position="2275"/>
    </location>
</feature>
<dbReference type="Gene3D" id="3.30.200.20">
    <property type="entry name" value="Phosphorylase Kinase, domain 1"/>
    <property type="match status" value="1"/>
</dbReference>
<evidence type="ECO:0000313" key="13">
    <source>
        <dbReference type="Proteomes" id="UP000186817"/>
    </source>
</evidence>
<feature type="compositionally biased region" description="Basic and acidic residues" evidence="8">
    <location>
        <begin position="2582"/>
        <end position="2591"/>
    </location>
</feature>
<feature type="compositionally biased region" description="Low complexity" evidence="8">
    <location>
        <begin position="2178"/>
        <end position="2197"/>
    </location>
</feature>
<dbReference type="InterPro" id="IPR011009">
    <property type="entry name" value="Kinase-like_dom_sf"/>
</dbReference>
<dbReference type="InterPro" id="IPR018490">
    <property type="entry name" value="cNMP-bd_dom_sf"/>
</dbReference>
<evidence type="ECO:0000256" key="2">
    <source>
        <dbReference type="ARBA" id="ARBA00022679"/>
    </source>
</evidence>
<dbReference type="Proteomes" id="UP000186817">
    <property type="component" value="Unassembled WGS sequence"/>
</dbReference>
<feature type="region of interest" description="Disordered" evidence="8">
    <location>
        <begin position="639"/>
        <end position="674"/>
    </location>
</feature>
<dbReference type="GO" id="GO:0005524">
    <property type="term" value="F:ATP binding"/>
    <property type="evidence" value="ECO:0007669"/>
    <property type="project" value="UniProtKB-UniRule"/>
</dbReference>
<gene>
    <name evidence="12" type="primary">for</name>
    <name evidence="12" type="ORF">AK812_SmicGene4487</name>
</gene>
<feature type="compositionally biased region" description="Basic and acidic residues" evidence="8">
    <location>
        <begin position="2538"/>
        <end position="2551"/>
    </location>
</feature>
<dbReference type="SMART" id="SM00100">
    <property type="entry name" value="cNMP"/>
    <property type="match status" value="3"/>
</dbReference>
<dbReference type="PROSITE" id="PS00889">
    <property type="entry name" value="CNMP_BINDING_2"/>
    <property type="match status" value="3"/>
</dbReference>
<feature type="domain" description="Cyclic nucleotide-binding" evidence="11">
    <location>
        <begin position="1245"/>
        <end position="1333"/>
    </location>
</feature>
<feature type="compositionally biased region" description="Basic and acidic residues" evidence="8">
    <location>
        <begin position="2559"/>
        <end position="2575"/>
    </location>
</feature>
<feature type="domain" description="Protein kinase" evidence="10">
    <location>
        <begin position="1905"/>
        <end position="2372"/>
    </location>
</feature>
<feature type="compositionally biased region" description="Basic and acidic residues" evidence="8">
    <location>
        <begin position="272"/>
        <end position="281"/>
    </location>
</feature>
<evidence type="ECO:0000259" key="10">
    <source>
        <dbReference type="PROSITE" id="PS50011"/>
    </source>
</evidence>
<accession>A0A1Q9EW25</accession>
<feature type="compositionally biased region" description="Low complexity" evidence="8">
    <location>
        <begin position="282"/>
        <end position="291"/>
    </location>
</feature>
<evidence type="ECO:0000256" key="6">
    <source>
        <dbReference type="PROSITE-ProRule" id="PRU10141"/>
    </source>
</evidence>
<keyword evidence="9" id="KW-0732">Signal</keyword>
<feature type="region of interest" description="Disordered" evidence="8">
    <location>
        <begin position="870"/>
        <end position="908"/>
    </location>
</feature>
<dbReference type="Pfam" id="PF00069">
    <property type="entry name" value="Pkinase"/>
    <property type="match status" value="1"/>
</dbReference>
<dbReference type="PROSITE" id="PS50011">
    <property type="entry name" value="PROTEIN_KINASE_DOM"/>
    <property type="match status" value="1"/>
</dbReference>
<evidence type="ECO:0000313" key="12">
    <source>
        <dbReference type="EMBL" id="OLQ11636.1"/>
    </source>
</evidence>
<dbReference type="InterPro" id="IPR045270">
    <property type="entry name" value="STKc_AGC"/>
</dbReference>
<dbReference type="GO" id="GO:0005952">
    <property type="term" value="C:cAMP-dependent protein kinase complex"/>
    <property type="evidence" value="ECO:0007669"/>
    <property type="project" value="TreeGrafter"/>
</dbReference>
<comment type="caution">
    <text evidence="12">The sequence shown here is derived from an EMBL/GenBank/DDBJ whole genome shotgun (WGS) entry which is preliminary data.</text>
</comment>
<keyword evidence="1" id="KW-0723">Serine/threonine-protein kinase</keyword>
<feature type="compositionally biased region" description="Basic and acidic residues" evidence="8">
    <location>
        <begin position="766"/>
        <end position="790"/>
    </location>
</feature>
<feature type="signal peptide" evidence="9">
    <location>
        <begin position="1"/>
        <end position="18"/>
    </location>
</feature>
<dbReference type="InterPro" id="IPR000719">
    <property type="entry name" value="Prot_kinase_dom"/>
</dbReference>
<feature type="compositionally biased region" description="Basic and acidic residues" evidence="8">
    <location>
        <begin position="2600"/>
        <end position="2610"/>
    </location>
</feature>